<gene>
    <name evidence="2" type="ORF">BU16DRAFT_554120</name>
</gene>
<name>A0A6A6RCE5_9PEZI</name>
<evidence type="ECO:0000256" key="1">
    <source>
        <dbReference type="SAM" id="MobiDB-lite"/>
    </source>
</evidence>
<dbReference type="AlphaFoldDB" id="A0A6A6RCE5"/>
<dbReference type="Proteomes" id="UP000799750">
    <property type="component" value="Unassembled WGS sequence"/>
</dbReference>
<keyword evidence="3" id="KW-1185">Reference proteome</keyword>
<reference evidence="2" key="1">
    <citation type="journal article" date="2020" name="Stud. Mycol.">
        <title>101 Dothideomycetes genomes: a test case for predicting lifestyles and emergence of pathogens.</title>
        <authorList>
            <person name="Haridas S."/>
            <person name="Albert R."/>
            <person name="Binder M."/>
            <person name="Bloem J."/>
            <person name="Labutti K."/>
            <person name="Salamov A."/>
            <person name="Andreopoulos B."/>
            <person name="Baker S."/>
            <person name="Barry K."/>
            <person name="Bills G."/>
            <person name="Bluhm B."/>
            <person name="Cannon C."/>
            <person name="Castanera R."/>
            <person name="Culley D."/>
            <person name="Daum C."/>
            <person name="Ezra D."/>
            <person name="Gonzalez J."/>
            <person name="Henrissat B."/>
            <person name="Kuo A."/>
            <person name="Liang C."/>
            <person name="Lipzen A."/>
            <person name="Lutzoni F."/>
            <person name="Magnuson J."/>
            <person name="Mondo S."/>
            <person name="Nolan M."/>
            <person name="Ohm R."/>
            <person name="Pangilinan J."/>
            <person name="Park H.-J."/>
            <person name="Ramirez L."/>
            <person name="Alfaro M."/>
            <person name="Sun H."/>
            <person name="Tritt A."/>
            <person name="Yoshinaga Y."/>
            <person name="Zwiers L.-H."/>
            <person name="Turgeon B."/>
            <person name="Goodwin S."/>
            <person name="Spatafora J."/>
            <person name="Crous P."/>
            <person name="Grigoriev I."/>
        </authorList>
    </citation>
    <scope>NUCLEOTIDE SEQUENCE</scope>
    <source>
        <strain evidence="2">CBS 269.34</strain>
    </source>
</reference>
<organism evidence="2 3">
    <name type="scientific">Lophium mytilinum</name>
    <dbReference type="NCBI Taxonomy" id="390894"/>
    <lineage>
        <taxon>Eukaryota</taxon>
        <taxon>Fungi</taxon>
        <taxon>Dikarya</taxon>
        <taxon>Ascomycota</taxon>
        <taxon>Pezizomycotina</taxon>
        <taxon>Dothideomycetes</taxon>
        <taxon>Pleosporomycetidae</taxon>
        <taxon>Mytilinidiales</taxon>
        <taxon>Mytilinidiaceae</taxon>
        <taxon>Lophium</taxon>
    </lineage>
</organism>
<evidence type="ECO:0000313" key="2">
    <source>
        <dbReference type="EMBL" id="KAF2502052.1"/>
    </source>
</evidence>
<feature type="region of interest" description="Disordered" evidence="1">
    <location>
        <begin position="24"/>
        <end position="51"/>
    </location>
</feature>
<evidence type="ECO:0000313" key="3">
    <source>
        <dbReference type="Proteomes" id="UP000799750"/>
    </source>
</evidence>
<accession>A0A6A6RCE5</accession>
<protein>
    <submittedName>
        <fullName evidence="2">Uncharacterized protein</fullName>
    </submittedName>
</protein>
<sequence>MGIAREIVTALRFCDFGSRKLTSASSTPLQQHRQSEGDATPPTSTPPPSLYPASNRPTFCHCADRASRCLPIPHPIACQAQKSELQTLELCAVRLSSSAALRVPRRPIDRSTSPPPPNISGNMSSSTDFSRSAGSGIGPFAQLGFKDTDTSQGLCNFGLHGLPAKHDREAFTTFWPGIAELFEHNTFVDYLLYSGGLLGALMALWLMPVDWLPRFGGLWIWENATNQACCCGDLISHMLSLENLPCVNFIDTAANPFPPNPEAAACTHEWLVHRLDLNLVWEDPRIESGSFQFLCPSDHNHKCDWTKKTYNERRVEKQTPLIRPPGLDEILAQMQMNVTDGNAEGSGEGMELDTE</sequence>
<feature type="region of interest" description="Disordered" evidence="1">
    <location>
        <begin position="105"/>
        <end position="132"/>
    </location>
</feature>
<dbReference type="EMBL" id="MU004181">
    <property type="protein sequence ID" value="KAF2502052.1"/>
    <property type="molecule type" value="Genomic_DNA"/>
</dbReference>
<proteinExistence type="predicted"/>
<feature type="compositionally biased region" description="Polar residues" evidence="1">
    <location>
        <begin position="119"/>
        <end position="132"/>
    </location>
</feature>